<evidence type="ECO:0000256" key="6">
    <source>
        <dbReference type="SAM" id="Phobius"/>
    </source>
</evidence>
<keyword evidence="5 6" id="KW-0472">Membrane</keyword>
<feature type="transmembrane region" description="Helical" evidence="6">
    <location>
        <begin position="247"/>
        <end position="268"/>
    </location>
</feature>
<dbReference type="EMBL" id="VMNX01000007">
    <property type="protein sequence ID" value="MPY47897.1"/>
    <property type="molecule type" value="Genomic_DNA"/>
</dbReference>
<evidence type="ECO:0000256" key="5">
    <source>
        <dbReference type="ARBA" id="ARBA00023136"/>
    </source>
</evidence>
<organism evidence="7 8">
    <name type="scientific">Streptomyces acidicola</name>
    <dbReference type="NCBI Taxonomy" id="2596892"/>
    <lineage>
        <taxon>Bacteria</taxon>
        <taxon>Bacillati</taxon>
        <taxon>Actinomycetota</taxon>
        <taxon>Actinomycetes</taxon>
        <taxon>Kitasatosporales</taxon>
        <taxon>Streptomycetaceae</taxon>
        <taxon>Streptomyces</taxon>
    </lineage>
</organism>
<evidence type="ECO:0000313" key="7">
    <source>
        <dbReference type="EMBL" id="MPY47897.1"/>
    </source>
</evidence>
<accession>A0A5N8WKY4</accession>
<evidence type="ECO:0000256" key="2">
    <source>
        <dbReference type="ARBA" id="ARBA00022475"/>
    </source>
</evidence>
<sequence>MPQPGAESENPRVAHGPFARLPGWVWWLGAVLVVVAAVVVAISRRRELVEAYHLITRVRLPGLAVAVVFEAMSIMCFAAVSRWLLRAGGVRWSMFRMTAFAMAANAMAGALPGGAVFSAAWVYRQLSRRDVGHVLAAAVLVIAGALSTLSLVVLLLVGALATGPSGLGSFVRPVIGVLVFALALGLVALGLSRFASFRRVLRRFWGHIGERSRRVRQAEVALVNLADQARSVQPGFLPWLRPFTFALLNWIFDAACLAGGMWALGIGVPWHGLLLAYGLTQIAGSLRLTPGGLGIVEASLSALLVAYGLHPGQAIAATFLYRIISYWALQPIGWACWVAVTLSPAPSSRSRKAEGGR</sequence>
<dbReference type="AlphaFoldDB" id="A0A5N8WKY4"/>
<keyword evidence="8" id="KW-1185">Reference proteome</keyword>
<keyword evidence="4 6" id="KW-1133">Transmembrane helix</keyword>
<feature type="transmembrane region" description="Helical" evidence="6">
    <location>
        <begin position="24"/>
        <end position="42"/>
    </location>
</feature>
<comment type="subcellular location">
    <subcellularLocation>
        <location evidence="1">Cell membrane</location>
        <topology evidence="1">Multi-pass membrane protein</topology>
    </subcellularLocation>
</comment>
<feature type="transmembrane region" description="Helical" evidence="6">
    <location>
        <begin position="319"/>
        <end position="340"/>
    </location>
</feature>
<protein>
    <submittedName>
        <fullName evidence="7">UPF0104 family protein</fullName>
    </submittedName>
</protein>
<dbReference type="Proteomes" id="UP000373149">
    <property type="component" value="Unassembled WGS sequence"/>
</dbReference>
<feature type="transmembrane region" description="Helical" evidence="6">
    <location>
        <begin position="97"/>
        <end position="123"/>
    </location>
</feature>
<feature type="transmembrane region" description="Helical" evidence="6">
    <location>
        <begin position="173"/>
        <end position="195"/>
    </location>
</feature>
<keyword evidence="2" id="KW-1003">Cell membrane</keyword>
<evidence type="ECO:0000256" key="4">
    <source>
        <dbReference type="ARBA" id="ARBA00022989"/>
    </source>
</evidence>
<evidence type="ECO:0000313" key="8">
    <source>
        <dbReference type="Proteomes" id="UP000373149"/>
    </source>
</evidence>
<feature type="transmembrane region" description="Helical" evidence="6">
    <location>
        <begin position="135"/>
        <end position="161"/>
    </location>
</feature>
<dbReference type="InterPro" id="IPR022791">
    <property type="entry name" value="L-PG_synthase/AglD"/>
</dbReference>
<dbReference type="GO" id="GO:0005886">
    <property type="term" value="C:plasma membrane"/>
    <property type="evidence" value="ECO:0007669"/>
    <property type="project" value="UniProtKB-SubCell"/>
</dbReference>
<dbReference type="PANTHER" id="PTHR39087:SF2">
    <property type="entry name" value="UPF0104 MEMBRANE PROTEIN MJ1595"/>
    <property type="match status" value="1"/>
</dbReference>
<feature type="transmembrane region" description="Helical" evidence="6">
    <location>
        <begin position="288"/>
        <end position="307"/>
    </location>
</feature>
<keyword evidence="3 6" id="KW-0812">Transmembrane</keyword>
<proteinExistence type="predicted"/>
<dbReference type="PANTHER" id="PTHR39087">
    <property type="entry name" value="UPF0104 MEMBRANE PROTEIN MJ1595"/>
    <property type="match status" value="1"/>
</dbReference>
<name>A0A5N8WKY4_9ACTN</name>
<comment type="caution">
    <text evidence="7">The sequence shown here is derived from an EMBL/GenBank/DDBJ whole genome shotgun (WGS) entry which is preliminary data.</text>
</comment>
<feature type="transmembrane region" description="Helical" evidence="6">
    <location>
        <begin position="63"/>
        <end position="85"/>
    </location>
</feature>
<evidence type="ECO:0000256" key="3">
    <source>
        <dbReference type="ARBA" id="ARBA00022692"/>
    </source>
</evidence>
<gene>
    <name evidence="7" type="ORF">FPZ41_04540</name>
</gene>
<dbReference type="RefSeq" id="WP_152859345.1">
    <property type="nucleotide sequence ID" value="NZ_VMNX01000007.1"/>
</dbReference>
<reference evidence="7 8" key="1">
    <citation type="submission" date="2019-09" db="EMBL/GenBank/DDBJ databases">
        <authorList>
            <person name="Duangmal K."/>
            <person name="Teo W.F.A."/>
            <person name="Lipun K."/>
        </authorList>
    </citation>
    <scope>NUCLEOTIDE SEQUENCE [LARGE SCALE GENOMIC DNA]</scope>
    <source>
        <strain evidence="7 8">K1PN6</strain>
    </source>
</reference>
<evidence type="ECO:0000256" key="1">
    <source>
        <dbReference type="ARBA" id="ARBA00004651"/>
    </source>
</evidence>
<dbReference type="Pfam" id="PF03706">
    <property type="entry name" value="LPG_synthase_TM"/>
    <property type="match status" value="1"/>
</dbReference>
<dbReference type="NCBIfam" id="TIGR00374">
    <property type="entry name" value="flippase-like domain"/>
    <property type="match status" value="1"/>
</dbReference>